<evidence type="ECO:0000313" key="3">
    <source>
        <dbReference type="Proteomes" id="UP001328733"/>
    </source>
</evidence>
<proteinExistence type="predicted"/>
<evidence type="ECO:0000256" key="1">
    <source>
        <dbReference type="SAM" id="Coils"/>
    </source>
</evidence>
<keyword evidence="3" id="KW-1185">Reference proteome</keyword>
<comment type="caution">
    <text evidence="2">The sequence shown here is derived from an EMBL/GenBank/DDBJ whole genome shotgun (WGS) entry which is preliminary data.</text>
</comment>
<sequence>MSPEENQPVSEDSAEFAEAIQEVERSLDRLKERYREIIDARRQKTELEEELDRKEREYRENPLPSLETELTGIQERIQEIGVILESDLLENEGSRRLYAEILRRDLLGEIFWQILRFGGIGVVLGWVLKSCAG</sequence>
<gene>
    <name evidence="2" type="ORF">V0288_23635</name>
</gene>
<keyword evidence="1" id="KW-0175">Coiled coil</keyword>
<dbReference type="RefSeq" id="WP_332867612.1">
    <property type="nucleotide sequence ID" value="NZ_JBAFSM010000077.1"/>
</dbReference>
<reference evidence="2 3" key="1">
    <citation type="submission" date="2024-01" db="EMBL/GenBank/DDBJ databases">
        <title>Genomic insights into the taxonomy and metabolism of the cyanobacterium Pannus brasiliensis CCIBt3594.</title>
        <authorList>
            <person name="Machado M."/>
            <person name="Botero N.B."/>
            <person name="Andreote A.P.D."/>
            <person name="Feitosa A.M.T."/>
            <person name="Popin R."/>
            <person name="Sivonen K."/>
            <person name="Fiore M.F."/>
        </authorList>
    </citation>
    <scope>NUCLEOTIDE SEQUENCE [LARGE SCALE GENOMIC DNA]</scope>
    <source>
        <strain evidence="2 3">CCIBt3594</strain>
    </source>
</reference>
<dbReference type="AlphaFoldDB" id="A0AAW9QZA0"/>
<dbReference type="Proteomes" id="UP001328733">
    <property type="component" value="Unassembled WGS sequence"/>
</dbReference>
<evidence type="ECO:0008006" key="4">
    <source>
        <dbReference type="Google" id="ProtNLM"/>
    </source>
</evidence>
<evidence type="ECO:0000313" key="2">
    <source>
        <dbReference type="EMBL" id="MEG3440142.1"/>
    </source>
</evidence>
<name>A0AAW9QZA0_9CHRO</name>
<accession>A0AAW9QZA0</accession>
<feature type="coiled-coil region" evidence="1">
    <location>
        <begin position="13"/>
        <end position="60"/>
    </location>
</feature>
<dbReference type="EMBL" id="JBAFSM010000077">
    <property type="protein sequence ID" value="MEG3440142.1"/>
    <property type="molecule type" value="Genomic_DNA"/>
</dbReference>
<organism evidence="2 3">
    <name type="scientific">Pannus brasiliensis CCIBt3594</name>
    <dbReference type="NCBI Taxonomy" id="1427578"/>
    <lineage>
        <taxon>Bacteria</taxon>
        <taxon>Bacillati</taxon>
        <taxon>Cyanobacteriota</taxon>
        <taxon>Cyanophyceae</taxon>
        <taxon>Oscillatoriophycideae</taxon>
        <taxon>Chroococcales</taxon>
        <taxon>Microcystaceae</taxon>
        <taxon>Pannus</taxon>
    </lineage>
</organism>
<protein>
    <recommendedName>
        <fullName evidence="4">DUF2203 domain-containing protein</fullName>
    </recommendedName>
</protein>